<reference evidence="5" key="2">
    <citation type="submission" date="2018-05" db="EMBL/GenBank/DDBJ databases">
        <title>OmerRS3 (Oryza meridionalis Reference Sequence Version 3).</title>
        <authorList>
            <person name="Zhang J."/>
            <person name="Kudrna D."/>
            <person name="Lee S."/>
            <person name="Talag J."/>
            <person name="Welchert J."/>
            <person name="Wing R.A."/>
        </authorList>
    </citation>
    <scope>NUCLEOTIDE SEQUENCE [LARGE SCALE GENOMIC DNA]</scope>
    <source>
        <strain evidence="5">cv. OR44</strain>
    </source>
</reference>
<dbReference type="HOGENOM" id="CLU_002706_49_7_1"/>
<evidence type="ECO:0000313" key="6">
    <source>
        <dbReference type="Proteomes" id="UP000008021"/>
    </source>
</evidence>
<dbReference type="AlphaFoldDB" id="A0A0E0E3I4"/>
<keyword evidence="3" id="KW-0809">Transit peptide</keyword>
<comment type="similarity">
    <text evidence="1">Belongs to the PPR family. P subfamily.</text>
</comment>
<dbReference type="Gene3D" id="1.25.40.10">
    <property type="entry name" value="Tetratricopeptide repeat domain"/>
    <property type="match status" value="1"/>
</dbReference>
<dbReference type="PANTHER" id="PTHR46128">
    <property type="entry name" value="MITOCHONDRIAL GROUP I INTRON SPLICING FACTOR CCM1"/>
    <property type="match status" value="1"/>
</dbReference>
<evidence type="ECO:0000256" key="2">
    <source>
        <dbReference type="ARBA" id="ARBA00022737"/>
    </source>
</evidence>
<evidence type="ECO:0000256" key="1">
    <source>
        <dbReference type="ARBA" id="ARBA00007626"/>
    </source>
</evidence>
<organism evidence="5">
    <name type="scientific">Oryza meridionalis</name>
    <dbReference type="NCBI Taxonomy" id="40149"/>
    <lineage>
        <taxon>Eukaryota</taxon>
        <taxon>Viridiplantae</taxon>
        <taxon>Streptophyta</taxon>
        <taxon>Embryophyta</taxon>
        <taxon>Tracheophyta</taxon>
        <taxon>Spermatophyta</taxon>
        <taxon>Magnoliopsida</taxon>
        <taxon>Liliopsida</taxon>
        <taxon>Poales</taxon>
        <taxon>Poaceae</taxon>
        <taxon>BOP clade</taxon>
        <taxon>Oryzoideae</taxon>
        <taxon>Oryzeae</taxon>
        <taxon>Oryzinae</taxon>
        <taxon>Oryza</taxon>
    </lineage>
</organism>
<dbReference type="PROSITE" id="PS51375">
    <property type="entry name" value="PPR"/>
    <property type="match status" value="1"/>
</dbReference>
<dbReference type="InterPro" id="IPR050872">
    <property type="entry name" value="PPR_P_subfamily"/>
</dbReference>
<accession>A0A0E0E3I4</accession>
<dbReference type="EnsemblPlants" id="OMERI06G20620.1">
    <property type="protein sequence ID" value="OMERI06G20620.1"/>
    <property type="gene ID" value="OMERI06G20620"/>
</dbReference>
<proteinExistence type="inferred from homology"/>
<evidence type="ECO:0000256" key="3">
    <source>
        <dbReference type="ARBA" id="ARBA00022946"/>
    </source>
</evidence>
<sequence>MRRWMVQKNVPPDNVVTSTLIYWLGKNGMVCKERNLVDELERGYGPNATTYDVLIKGLCKTGKPNEGAAVFEMVTRGCSPSKASFANFG</sequence>
<evidence type="ECO:0000256" key="4">
    <source>
        <dbReference type="PROSITE-ProRule" id="PRU00708"/>
    </source>
</evidence>
<evidence type="ECO:0008006" key="7">
    <source>
        <dbReference type="Google" id="ProtNLM"/>
    </source>
</evidence>
<dbReference type="InterPro" id="IPR002885">
    <property type="entry name" value="PPR_rpt"/>
</dbReference>
<dbReference type="eggNOG" id="KOG4197">
    <property type="taxonomic scope" value="Eukaryota"/>
</dbReference>
<evidence type="ECO:0000313" key="5">
    <source>
        <dbReference type="EnsemblPlants" id="OMERI06G20620.1"/>
    </source>
</evidence>
<protein>
    <recommendedName>
        <fullName evidence="7">Pentacotripeptide-repeat region of PRORP domain-containing protein</fullName>
    </recommendedName>
</protein>
<keyword evidence="2" id="KW-0677">Repeat</keyword>
<name>A0A0E0E3I4_9ORYZ</name>
<keyword evidence="6" id="KW-1185">Reference proteome</keyword>
<dbReference type="PANTHER" id="PTHR46128:SF211">
    <property type="entry name" value="PENTACOTRIPEPTIDE-REPEAT REGION OF PRORP DOMAIN-CONTAINING PROTEIN"/>
    <property type="match status" value="1"/>
</dbReference>
<dbReference type="STRING" id="40149.A0A0E0E3I4"/>
<reference evidence="5" key="1">
    <citation type="submission" date="2015-04" db="UniProtKB">
        <authorList>
            <consortium name="EnsemblPlants"/>
        </authorList>
    </citation>
    <scope>IDENTIFICATION</scope>
</reference>
<dbReference type="Gramene" id="OMERI06G20620.1">
    <property type="protein sequence ID" value="OMERI06G20620.1"/>
    <property type="gene ID" value="OMERI06G20620"/>
</dbReference>
<dbReference type="Pfam" id="PF13041">
    <property type="entry name" value="PPR_2"/>
    <property type="match status" value="1"/>
</dbReference>
<dbReference type="Proteomes" id="UP000008021">
    <property type="component" value="Chromosome 6"/>
</dbReference>
<dbReference type="NCBIfam" id="TIGR00756">
    <property type="entry name" value="PPR"/>
    <property type="match status" value="1"/>
</dbReference>
<dbReference type="InterPro" id="IPR011990">
    <property type="entry name" value="TPR-like_helical_dom_sf"/>
</dbReference>
<feature type="repeat" description="PPR" evidence="4">
    <location>
        <begin position="47"/>
        <end position="80"/>
    </location>
</feature>